<dbReference type="PANTHER" id="PTHR13799:SF14">
    <property type="entry name" value="GTP CYCLOHYDROLASE 1 TYPE 2 HOMOLOG"/>
    <property type="match status" value="1"/>
</dbReference>
<dbReference type="RefSeq" id="WP_260103989.1">
    <property type="nucleotide sequence ID" value="NZ_JALXSQ010000010.1"/>
</dbReference>
<dbReference type="Proteomes" id="UP001525379">
    <property type="component" value="Unassembled WGS sequence"/>
</dbReference>
<comment type="similarity">
    <text evidence="1">Belongs to the GTP cyclohydrolase I type 2/NIF3 family.</text>
</comment>
<accession>A0ABT2HWG8</accession>
<evidence type="ECO:0000256" key="2">
    <source>
        <dbReference type="ARBA" id="ARBA00011643"/>
    </source>
</evidence>
<dbReference type="NCBIfam" id="TIGR00486">
    <property type="entry name" value="YbgI_SA1388"/>
    <property type="match status" value="1"/>
</dbReference>
<evidence type="ECO:0000256" key="4">
    <source>
        <dbReference type="ARBA" id="ARBA00022723"/>
    </source>
</evidence>
<evidence type="ECO:0000313" key="5">
    <source>
        <dbReference type="EMBL" id="MCT2042480.1"/>
    </source>
</evidence>
<dbReference type="InterPro" id="IPR002678">
    <property type="entry name" value="DUF34/NIF3"/>
</dbReference>
<reference evidence="5 6" key="1">
    <citation type="submission" date="2022-04" db="EMBL/GenBank/DDBJ databases">
        <title>Human microbiome associated bacterial genomes.</title>
        <authorList>
            <person name="Sandstrom S."/>
            <person name="Salamzade R."/>
            <person name="Kalan L.R."/>
        </authorList>
    </citation>
    <scope>NUCLEOTIDE SEQUENCE [LARGE SCALE GENOMIC DNA]</scope>
    <source>
        <strain evidence="6">p3-SID1799</strain>
    </source>
</reference>
<gene>
    <name evidence="5" type="ORF">M3D15_03900</name>
</gene>
<dbReference type="PANTHER" id="PTHR13799">
    <property type="entry name" value="NGG1 INTERACTING FACTOR 3"/>
    <property type="match status" value="1"/>
</dbReference>
<keyword evidence="6" id="KW-1185">Reference proteome</keyword>
<protein>
    <recommendedName>
        <fullName evidence="3">GTP cyclohydrolase 1 type 2 homolog</fullName>
    </recommendedName>
</protein>
<comment type="caution">
    <text evidence="5">The sequence shown here is derived from an EMBL/GenBank/DDBJ whole genome shotgun (WGS) entry which is preliminary data.</text>
</comment>
<evidence type="ECO:0000313" key="6">
    <source>
        <dbReference type="Proteomes" id="UP001525379"/>
    </source>
</evidence>
<dbReference type="Pfam" id="PF01784">
    <property type="entry name" value="DUF34_NIF3"/>
    <property type="match status" value="1"/>
</dbReference>
<proteinExistence type="inferred from homology"/>
<dbReference type="Gene3D" id="3.40.1390.30">
    <property type="entry name" value="NIF3 (NGG1p interacting factor 3)-like"/>
    <property type="match status" value="2"/>
</dbReference>
<organism evidence="5 6">
    <name type="scientific">Pseudoclavibacter albus</name>
    <dbReference type="NCBI Taxonomy" id="272241"/>
    <lineage>
        <taxon>Bacteria</taxon>
        <taxon>Bacillati</taxon>
        <taxon>Actinomycetota</taxon>
        <taxon>Actinomycetes</taxon>
        <taxon>Micrococcales</taxon>
        <taxon>Microbacteriaceae</taxon>
        <taxon>Pseudoclavibacter</taxon>
    </lineage>
</organism>
<keyword evidence="4" id="KW-0479">Metal-binding</keyword>
<evidence type="ECO:0000256" key="3">
    <source>
        <dbReference type="ARBA" id="ARBA00022112"/>
    </source>
</evidence>
<name>A0ABT2HWG8_9MICO</name>
<evidence type="ECO:0000256" key="1">
    <source>
        <dbReference type="ARBA" id="ARBA00006964"/>
    </source>
</evidence>
<dbReference type="InterPro" id="IPR036069">
    <property type="entry name" value="DUF34/NIF3_sf"/>
</dbReference>
<dbReference type="SUPFAM" id="SSF102705">
    <property type="entry name" value="NIF3 (NGG1p interacting factor 3)-like"/>
    <property type="match status" value="1"/>
</dbReference>
<dbReference type="EMBL" id="JALXSQ010000010">
    <property type="protein sequence ID" value="MCT2042480.1"/>
    <property type="molecule type" value="Genomic_DNA"/>
</dbReference>
<sequence length="273" mass="29407">MVCTLRDMLETVEALWPKNGAEDWDKVGLVTGDPDAEITKVHLAVDPVRATVDEAIDAAASLLITHHPLLLRGVTSIAEDTYKGALLADLIRGNCALIAAHTNADVVEEGPTGVVMRKLGVENVRPMNPLKDRPERGIGLVGELPESEPLGRFAQRVAALLPATAQGIRVAGEYERPVTRVAMCSGAGDSLLGHPMVREADVYLTSDLRHHPASEALEQSLVTGGPALIDTAHWASEWVWLDGAAERIRARHPGVEVVVSELNTDPWTFLIPQ</sequence>
<comment type="subunit">
    <text evidence="2">Homohexamer.</text>
</comment>